<dbReference type="Gene3D" id="3.30.420.230">
    <property type="match status" value="1"/>
</dbReference>
<dbReference type="Pfam" id="PF10597">
    <property type="entry name" value="U5_2-snRNA_bdg"/>
    <property type="match status" value="1"/>
</dbReference>
<dbReference type="GO" id="GO:0046983">
    <property type="term" value="F:protein dimerization activity"/>
    <property type="evidence" value="ECO:0007669"/>
    <property type="project" value="InterPro"/>
</dbReference>
<dbReference type="SMART" id="SM00232">
    <property type="entry name" value="JAB_MPN"/>
    <property type="match status" value="1"/>
</dbReference>
<dbReference type="FunFam" id="3.90.1570.40:FF:000001">
    <property type="entry name" value="Pre-mRNA-processing-splicing factor 8"/>
    <property type="match status" value="1"/>
</dbReference>
<evidence type="ECO:0000256" key="6">
    <source>
        <dbReference type="ARBA" id="ARBA00022927"/>
    </source>
</evidence>
<dbReference type="Gene3D" id="1.20.80.40">
    <property type="match status" value="1"/>
</dbReference>
<dbReference type="SUPFAM" id="SSF161256">
    <property type="entry name" value="RILP dimerisation region"/>
    <property type="match status" value="1"/>
</dbReference>
<evidence type="ECO:0000256" key="13">
    <source>
        <dbReference type="SAM" id="Coils"/>
    </source>
</evidence>
<reference evidence="18 19" key="1">
    <citation type="journal article" date="2023" name="bioRxiv">
        <title>Conserved and derived expression patterns and positive selection on dental genes reveal complex evolutionary context of ever-growing rodent molars.</title>
        <authorList>
            <person name="Calamari Z.T."/>
            <person name="Song A."/>
            <person name="Cohen E."/>
            <person name="Akter M."/>
            <person name="Roy R.D."/>
            <person name="Hallikas O."/>
            <person name="Christensen M.M."/>
            <person name="Li P."/>
            <person name="Marangoni P."/>
            <person name="Jernvall J."/>
            <person name="Klein O.D."/>
        </authorList>
    </citation>
    <scope>NUCLEOTIDE SEQUENCE [LARGE SCALE GENOMIC DNA]</scope>
    <source>
        <strain evidence="18">V071</strain>
    </source>
</reference>
<dbReference type="GO" id="GO:0015031">
    <property type="term" value="P:protein transport"/>
    <property type="evidence" value="ECO:0007669"/>
    <property type="project" value="UniProtKB-KW"/>
</dbReference>
<evidence type="ECO:0000256" key="2">
    <source>
        <dbReference type="ARBA" id="ARBA00022448"/>
    </source>
</evidence>
<dbReference type="InterPro" id="IPR043172">
    <property type="entry name" value="Prp8_domainIV_palm"/>
</dbReference>
<name>A0AAW0HLN5_MYOGA</name>
<feature type="domain" description="RH1" evidence="16">
    <location>
        <begin position="2420"/>
        <end position="2510"/>
    </location>
</feature>
<dbReference type="InterPro" id="IPR019580">
    <property type="entry name" value="Prp8_U6-snRNA-bd"/>
</dbReference>
<dbReference type="InterPro" id="IPR042516">
    <property type="entry name" value="Prp8_U5-snRNA-bd_sf"/>
</dbReference>
<dbReference type="CDD" id="cd14445">
    <property type="entry name" value="RILP-like"/>
    <property type="match status" value="1"/>
</dbReference>
<evidence type="ECO:0000256" key="9">
    <source>
        <dbReference type="ARBA" id="ARBA00023242"/>
    </source>
</evidence>
<dbReference type="Proteomes" id="UP001488838">
    <property type="component" value="Unassembled WGS sequence"/>
</dbReference>
<dbReference type="GO" id="GO:0030623">
    <property type="term" value="F:U5 snRNA binding"/>
    <property type="evidence" value="ECO:0007669"/>
    <property type="project" value="InterPro"/>
</dbReference>
<keyword evidence="6" id="KW-0653">Protein transport</keyword>
<accession>A0AAW0HLN5</accession>
<evidence type="ECO:0000256" key="1">
    <source>
        <dbReference type="ARBA" id="ARBA00004123"/>
    </source>
</evidence>
<dbReference type="Pfam" id="PF10596">
    <property type="entry name" value="U6-snRNA_bdg"/>
    <property type="match status" value="1"/>
</dbReference>
<evidence type="ECO:0000256" key="10">
    <source>
        <dbReference type="ARBA" id="ARBA00055739"/>
    </source>
</evidence>
<comment type="caution">
    <text evidence="18">The sequence shown here is derived from an EMBL/GenBank/DDBJ whole genome shotgun (WGS) entry which is preliminary data.</text>
</comment>
<dbReference type="GO" id="GO:0030619">
    <property type="term" value="F:U1 snRNA binding"/>
    <property type="evidence" value="ECO:0007669"/>
    <property type="project" value="TreeGrafter"/>
</dbReference>
<dbReference type="InterPro" id="IPR043173">
    <property type="entry name" value="Prp8_domainIV_fingers"/>
</dbReference>
<evidence type="ECO:0000313" key="19">
    <source>
        <dbReference type="Proteomes" id="UP001488838"/>
    </source>
</evidence>
<dbReference type="Pfam" id="PF01398">
    <property type="entry name" value="JAB"/>
    <property type="match status" value="1"/>
</dbReference>
<keyword evidence="5" id="KW-0694">RNA-binding</keyword>
<dbReference type="PANTHER" id="PTHR11140:SF0">
    <property type="entry name" value="PRE-MRNA-PROCESSING-SPLICING FACTOR 8"/>
    <property type="match status" value="1"/>
</dbReference>
<dbReference type="Pfam" id="PF08082">
    <property type="entry name" value="PRO8NT"/>
    <property type="match status" value="1"/>
</dbReference>
<dbReference type="InterPro" id="IPR012591">
    <property type="entry name" value="PRO8NT"/>
</dbReference>
<feature type="coiled-coil region" evidence="13">
    <location>
        <begin position="2490"/>
        <end position="2584"/>
    </location>
</feature>
<dbReference type="PROSITE" id="PS51776">
    <property type="entry name" value="RH1"/>
    <property type="match status" value="1"/>
</dbReference>
<protein>
    <recommendedName>
        <fullName evidence="11">Pre-mRNA-processing-splicing factor 8</fullName>
    </recommendedName>
    <alternativeName>
        <fullName evidence="12">Splicing factor Prp8</fullName>
    </alternativeName>
</protein>
<dbReference type="CDD" id="cd08056">
    <property type="entry name" value="MPN_PRP8"/>
    <property type="match status" value="1"/>
</dbReference>
<dbReference type="Pfam" id="PF12134">
    <property type="entry name" value="PRP8_domainIV"/>
    <property type="match status" value="1"/>
</dbReference>
<dbReference type="GO" id="GO:0000244">
    <property type="term" value="P:spliceosomal tri-snRNP complex assembly"/>
    <property type="evidence" value="ECO:0007669"/>
    <property type="project" value="TreeGrafter"/>
</dbReference>
<dbReference type="GO" id="GO:0017070">
    <property type="term" value="F:U6 snRNA binding"/>
    <property type="evidence" value="ECO:0007669"/>
    <property type="project" value="InterPro"/>
</dbReference>
<keyword evidence="8" id="KW-0508">mRNA splicing</keyword>
<dbReference type="InterPro" id="IPR027652">
    <property type="entry name" value="PRP8"/>
</dbReference>
<dbReference type="FunFam" id="3.30.420.230:FF:000003">
    <property type="entry name" value="Pre-mRNA-processing-splicing factor 8"/>
    <property type="match status" value="1"/>
</dbReference>
<keyword evidence="4" id="KW-0747">Spliceosome</keyword>
<keyword evidence="2" id="KW-0813">Transport</keyword>
<keyword evidence="7 13" id="KW-0175">Coiled coil</keyword>
<sequence>WERGADVVFPPLLCGPSRYLSEGRQVGGGRPRLGCRRSDSSGMAGVFPYRGPGNPVPGPLAPLPDYMSEEKLQEKARKWQQLQAKRYAEKRKFGFVDAQKEDMPPEHVRKIIRDHGDMTNRKFRHDKRVYLGALKYMPHAVLKLLENMPMPWEQIRDVPVLYHITGAISFVNEIPWVIEPVYISQWGSMWIMMRREKRDRRHFKRMRFPPFDDEEPPLDYADNILDVEPLEAIQLELDPEEDAPVLDWFYDHQPLRDSRKYVNGSTYQRWQFTLPMMSTLYRLANQLLTDLVDDNYFYLFDLKAFFTSKALNMAIPGGPKFEPLVRDINLQDEDWNEFNDINKIIIRQPIRTEYKIAFPYLYNNLPHHVHLTWYHTPNVVFIKTEDPDLPAFYFDPLINPISHRHSVKSQEPLPDDDEEFELPEFVEPFLKDTPLYTDNTANGIALLWAPRPFNLRSGRTRRALDIPLVKNWYREHCPAGQPVKVRVSYQKLLKYYVLNALKHRPPKAQKKRYLFRSFKATKFFQSTKLDWVEVGLQVCRQGYNMLNLLIHRKNLNYLHLDYNFNLKPVKTLTTKERKKSRFGNAFHLCREVLRLTKLVVDSHVQYRLGNVDAFQLADGLQYIFAHVGQLTGMYRYKYKLMRQIRMCKDLKHLIYYRFNTGPVGKGPGCGFWAAGWRVWLFFMRGITPLLERWLGNLLARQFEGRHSKGVAKTVTKQRVESHFDLELRAAVMHDILDMMPEGIKQNKARTILQHLSEAWRCWKANIPWKVPGLPTPIENMILRYVKAKADWWTNTAHYNRERIRRGATVDKTVCKKNLGRLTRLYLKAEQERQHNYLKDGPYITAEEAVAVYTTTVHWLESRRFSPIPFPPLSYKHDTKLLILALERLKEAYSVKSRLNQSQREELGLIEQAYDNPHEALSRIKRHLLTQRAFKEVGIEFMDLYSHLVPVYDVEPLEKITDAYLDQYLWYEADKRRLFPPWIKPADTEPPPLLVYKWCQGINNLQDVWETSEGECNVMLESRFEKMYEKIDLTLLNRLLRLIVDHNIADYMTAKNNVVINYKDMNHTNSYGIIRGLQFASFIVQYYGLVMDLLVLGLHRASEMAGPPQMPNDFLSFQDIATEAAHPIRLFCRYIDRIHIFFRFTADEARDLIQRYLTEHPDPNNENIVGYNNKKCWPRDARMRLMKHDVNLGRAVFWDIKNRLPRSVTTVQWENSFVSVYSKDNPNLLFNMCGFECRILPKCRTSYEEFTHKDGVWNLQNESMQRFHNRVRQILMASGSTTFTKIVNKWNTALIGLMTYFREAVVNTQELLDLLVKCENKIQTRIKIGLNSKMPSRFPPVVFYTPKELGGLGMLSMGHVLIPQSDLRWSKQTDVGITHFRSGMSHEEDQLIPNLYRYIQPWESEFIDSQRVWAEYALKRQEAIAQNRRLTLEDLEDSWDRGIPRINTLFQKDRHTLAYDKGWRVRTDFKQYQVLKQNPFWWTHQRHDGKLWNLNNYRTDMIQALGGVEGILEHTLFKGTYFPTWEGLFWEKASGFEESMKWKKLTNAQRSGLNQIPNRRFTLWWSPTINRANVYVGFQVQLDLTGIFMHGKIPTLKISLIQIFRAHLWQKIHESIVFDQELDALEIETVQKETIHPRKSYKMNSSCADILLFASYKWNVSRPSLLADSKDVMDSTTTQKYWIDIQLRWGDYDSHDIERYARAKFLDYTTDNMSIYPSPTGSKPLIQQAMAKIMKANPALYVLRERIRKGLQLYSSEPTEPYLSSQNYGELFSNQIIWFVDDTNVYRVTIHKTFEGNLTTKPINGAIFIFNPRTGQLFLKIIHTSVWAGQKRLGQLAKWKTAEEVAALIRSLPVEEQPKQIIVTRKGMLDPLEVHLLDFPNIVIKGSELQLPFQACLKVEKFGDLILKATEPQMVLFNLYDDWLKTISSYTAFSRLILILRALHVNNDRAKVILKPDKTTITEPHHIWPTLTDEEWIKVEVQLKDLILADYGKKNNVNVASLTQSEIRDIILGMEISAPSQQRQQIAEIEKQTKEQSQLTATQTRTVNKHGDEIITSTTSNYETQTFSSKTEWRVRAISAANLHLRTNHIYVSSDDIKETGYTYILPKNIAGYLYGVSPPDNPQVKEIRCIVMVPQWGTHQTVHLPSQLPQHEYLKEMEPLGWIHTQPNESPQLSPQDVTTHAKIMADNPSWDGEKTIIITCSFTPGSCTLTAYKLTPSGYEWGRQNTDKGNNPKGYLPSHYERVQMLLSDRFLGFFMVPAQSSWNYNFMGVRHDPNMKYELQLANPKEFYHEVHRPSHFLNFALLQEGEIPQRLEPLTLHRQAADIQQPGPFSLAAKTRGGVCIRRSGEGFPKVNQNWAPKHAGHSPTPGPFPLLLLPCCFVSAPYGPKLPGPELFGLFLPQLRVGAAFGLRREKNGAQEGSVRITQPGVCCGRGVSRGAPGALGTELQELARRFGPDAAAGLVPLVVRALELLEKAAVGPAPDSLQVSAQQAELELRRLSEENQRLRQKLGSGPQEERELLRQLKEVTDRQRDELRAHSRDLMRRSQETEALQEQLQRLLLVNSELRYKLAAVQTQLRAAQDRERERQIALDGSRQLAEEQRLKPEAATLDDRVDAQQQPGQPPEAVQCGFTREELEQILQERNELKANVFLLKEELAYFQRELLSDHRVPGLLLEAMKVAVKKQRKKIKAKMLGTPEEAESSDDEDDSWLLLSNDKEDAPLVPGSRIQNFFSLWYRGETETPEAETSNTAPGRLQEGEEALQQRHPEPSGSLSAPNS</sequence>
<feature type="non-terminal residue" evidence="18">
    <location>
        <position position="1"/>
    </location>
</feature>
<organism evidence="18 19">
    <name type="scientific">Myodes glareolus</name>
    <name type="common">Bank vole</name>
    <name type="synonym">Clethrionomys glareolus</name>
    <dbReference type="NCBI Taxonomy" id="447135"/>
    <lineage>
        <taxon>Eukaryota</taxon>
        <taxon>Metazoa</taxon>
        <taxon>Chordata</taxon>
        <taxon>Craniata</taxon>
        <taxon>Vertebrata</taxon>
        <taxon>Euteleostomi</taxon>
        <taxon>Mammalia</taxon>
        <taxon>Eutheria</taxon>
        <taxon>Euarchontoglires</taxon>
        <taxon>Glires</taxon>
        <taxon>Rodentia</taxon>
        <taxon>Myomorpha</taxon>
        <taxon>Muroidea</taxon>
        <taxon>Cricetidae</taxon>
        <taxon>Arvicolinae</taxon>
        <taxon>Myodes</taxon>
    </lineage>
</organism>
<dbReference type="PROSITE" id="PS51777">
    <property type="entry name" value="RH2"/>
    <property type="match status" value="1"/>
</dbReference>
<dbReference type="InterPro" id="IPR021983">
    <property type="entry name" value="PRP8_domainIV"/>
</dbReference>
<dbReference type="InterPro" id="IPR012984">
    <property type="entry name" value="PROCT"/>
</dbReference>
<evidence type="ECO:0000256" key="4">
    <source>
        <dbReference type="ARBA" id="ARBA00022728"/>
    </source>
</evidence>
<dbReference type="Gene3D" id="3.90.1570.40">
    <property type="match status" value="2"/>
</dbReference>
<feature type="domain" description="MPN" evidence="15">
    <location>
        <begin position="2082"/>
        <end position="2219"/>
    </location>
</feature>
<dbReference type="FunFam" id="3.40.140.10:FF:000002">
    <property type="entry name" value="Pre-mRNA-processing-splicing factor 8"/>
    <property type="match status" value="1"/>
</dbReference>
<evidence type="ECO:0000259" key="16">
    <source>
        <dbReference type="PROSITE" id="PS51776"/>
    </source>
</evidence>
<feature type="region of interest" description="Disordered" evidence="14">
    <location>
        <begin position="2740"/>
        <end position="2779"/>
    </location>
</feature>
<evidence type="ECO:0000313" key="18">
    <source>
        <dbReference type="EMBL" id="KAK7803814.1"/>
    </source>
</evidence>
<dbReference type="Pfam" id="PF09744">
    <property type="entry name" value="RH1"/>
    <property type="match status" value="1"/>
</dbReference>
<evidence type="ECO:0000256" key="3">
    <source>
        <dbReference type="ARBA" id="ARBA00022664"/>
    </source>
</evidence>
<evidence type="ECO:0000256" key="8">
    <source>
        <dbReference type="ARBA" id="ARBA00023187"/>
    </source>
</evidence>
<comment type="function">
    <text evidence="10">Plays a role in pre-mRNA splicing as core component of precatalytic, catalytic and postcatalytic spliceosomal complexes, both of the predominant U2-type spliceosome and the minor U12-type spliceosome. Functions as a scaffold that mediates the ordered assembly of spliceosomal proteins and snRNAs. Required for the assembly of the U4/U6-U5 tri-snRNP complex, a building block of the spliceosome. Functions as a scaffold that positions spliceosomal U2, U5 and U6 snRNAs at splice sites on pre-mRNA substrates, so that splicing can occur. Interacts with both the 5' and the 3' splice site.</text>
</comment>
<dbReference type="SUPFAM" id="SSF53098">
    <property type="entry name" value="Ribonuclease H-like"/>
    <property type="match status" value="2"/>
</dbReference>
<comment type="subcellular location">
    <subcellularLocation>
        <location evidence="1">Nucleus</location>
    </subcellularLocation>
</comment>
<evidence type="ECO:0000259" key="17">
    <source>
        <dbReference type="PROSITE" id="PS51777"/>
    </source>
</evidence>
<dbReference type="CDD" id="cd13838">
    <property type="entry name" value="RNase_H_like_Prp8_IV"/>
    <property type="match status" value="1"/>
</dbReference>
<evidence type="ECO:0000256" key="12">
    <source>
        <dbReference type="ARBA" id="ARBA00079260"/>
    </source>
</evidence>
<proteinExistence type="predicted"/>
<evidence type="ECO:0000256" key="5">
    <source>
        <dbReference type="ARBA" id="ARBA00022884"/>
    </source>
</evidence>
<dbReference type="InterPro" id="IPR021563">
    <property type="entry name" value="RILP_dimer"/>
</dbReference>
<dbReference type="Pfam" id="PF10598">
    <property type="entry name" value="RRM_4"/>
    <property type="match status" value="1"/>
</dbReference>
<gene>
    <name evidence="18" type="ORF">U0070_001776</name>
</gene>
<dbReference type="PROSITE" id="PS50249">
    <property type="entry name" value="MPN"/>
    <property type="match status" value="1"/>
</dbReference>
<dbReference type="EMBL" id="JBBHLL010000401">
    <property type="protein sequence ID" value="KAK7803814.1"/>
    <property type="molecule type" value="Genomic_DNA"/>
</dbReference>
<dbReference type="InterPro" id="IPR019582">
    <property type="entry name" value="RRM_spliceosomal_PrP8"/>
</dbReference>
<dbReference type="Pfam" id="PF08084">
    <property type="entry name" value="PROCT"/>
    <property type="match status" value="1"/>
</dbReference>
<dbReference type="InterPro" id="IPR012592">
    <property type="entry name" value="PROCN"/>
</dbReference>
<feature type="domain" description="RH2" evidence="17">
    <location>
        <begin position="2629"/>
        <end position="2705"/>
    </location>
</feature>
<dbReference type="Pfam" id="PF08083">
    <property type="entry name" value="PROCN"/>
    <property type="match status" value="1"/>
</dbReference>
<dbReference type="Gene3D" id="3.40.140.10">
    <property type="entry name" value="Cytidine Deaminase, domain 2"/>
    <property type="match status" value="1"/>
</dbReference>
<dbReference type="GO" id="GO:0008237">
    <property type="term" value="F:metallopeptidase activity"/>
    <property type="evidence" value="ECO:0007669"/>
    <property type="project" value="InterPro"/>
</dbReference>
<dbReference type="InterPro" id="IPR034744">
    <property type="entry name" value="RH2"/>
</dbReference>
<evidence type="ECO:0000256" key="11">
    <source>
        <dbReference type="ARBA" id="ARBA00071757"/>
    </source>
</evidence>
<dbReference type="PANTHER" id="PTHR11140">
    <property type="entry name" value="PRE-MRNA SPLICING FACTOR PRP8"/>
    <property type="match status" value="1"/>
</dbReference>
<evidence type="ECO:0000256" key="7">
    <source>
        <dbReference type="ARBA" id="ARBA00023054"/>
    </source>
</evidence>
<keyword evidence="19" id="KW-1185">Reference proteome</keyword>
<dbReference type="GO" id="GO:0030620">
    <property type="term" value="F:U2 snRNA binding"/>
    <property type="evidence" value="ECO:0007669"/>
    <property type="project" value="TreeGrafter"/>
</dbReference>
<dbReference type="InterPro" id="IPR000555">
    <property type="entry name" value="JAMM/MPN+_dom"/>
</dbReference>
<keyword evidence="9" id="KW-0539">Nucleus</keyword>
<dbReference type="InterPro" id="IPR034743">
    <property type="entry name" value="RH1"/>
</dbReference>
<dbReference type="InterPro" id="IPR037518">
    <property type="entry name" value="MPN"/>
</dbReference>
<evidence type="ECO:0000256" key="14">
    <source>
        <dbReference type="SAM" id="MobiDB-lite"/>
    </source>
</evidence>
<dbReference type="InterPro" id="IPR019581">
    <property type="entry name" value="Prp8_U5-snRNA-bd"/>
</dbReference>
<dbReference type="GO" id="GO:0097157">
    <property type="term" value="F:pre-mRNA intronic binding"/>
    <property type="evidence" value="ECO:0007669"/>
    <property type="project" value="TreeGrafter"/>
</dbReference>
<dbReference type="GO" id="GO:0005682">
    <property type="term" value="C:U5 snRNP"/>
    <property type="evidence" value="ECO:0007669"/>
    <property type="project" value="TreeGrafter"/>
</dbReference>
<dbReference type="Gene3D" id="3.30.43.40">
    <property type="entry name" value="Pre-mRNA-processing-splicing factor 8, U5-snRNA-binding domain"/>
    <property type="match status" value="1"/>
</dbReference>
<dbReference type="Pfam" id="PF11461">
    <property type="entry name" value="RILP"/>
    <property type="match status" value="1"/>
</dbReference>
<dbReference type="FunFam" id="1.20.80.40:FF:000001">
    <property type="entry name" value="Pre-mRNA-processing-splicing factor 8"/>
    <property type="match status" value="1"/>
</dbReference>
<dbReference type="GO" id="GO:0071013">
    <property type="term" value="C:catalytic step 2 spliceosome"/>
    <property type="evidence" value="ECO:0007669"/>
    <property type="project" value="TreeGrafter"/>
</dbReference>
<feature type="coiled-coil region" evidence="13">
    <location>
        <begin position="2630"/>
        <end position="2657"/>
    </location>
</feature>
<dbReference type="InterPro" id="IPR012337">
    <property type="entry name" value="RNaseH-like_sf"/>
</dbReference>
<evidence type="ECO:0000259" key="15">
    <source>
        <dbReference type="PROSITE" id="PS50249"/>
    </source>
</evidence>
<keyword evidence="3" id="KW-0507">mRNA processing</keyword>
<dbReference type="Gene3D" id="6.10.230.10">
    <property type="match status" value="1"/>
</dbReference>